<dbReference type="Pfam" id="PF00176">
    <property type="entry name" value="SNF2-rel_dom"/>
    <property type="match status" value="1"/>
</dbReference>
<dbReference type="GO" id="GO:0140658">
    <property type="term" value="F:ATP-dependent chromatin remodeler activity"/>
    <property type="evidence" value="ECO:0007669"/>
    <property type="project" value="TreeGrafter"/>
</dbReference>
<keyword evidence="2" id="KW-0547">Nucleotide-binding</keyword>
<organism evidence="9">
    <name type="scientific">Fagus sylvatica</name>
    <name type="common">Beechnut</name>
    <dbReference type="NCBI Taxonomy" id="28930"/>
    <lineage>
        <taxon>Eukaryota</taxon>
        <taxon>Viridiplantae</taxon>
        <taxon>Streptophyta</taxon>
        <taxon>Embryophyta</taxon>
        <taxon>Tracheophyta</taxon>
        <taxon>Spermatophyta</taxon>
        <taxon>Magnoliopsida</taxon>
        <taxon>eudicotyledons</taxon>
        <taxon>Gunneridae</taxon>
        <taxon>Pentapetalae</taxon>
        <taxon>rosids</taxon>
        <taxon>fabids</taxon>
        <taxon>Fagales</taxon>
        <taxon>Fagaceae</taxon>
        <taxon>Fagus</taxon>
    </lineage>
</organism>
<evidence type="ECO:0000256" key="5">
    <source>
        <dbReference type="SAM" id="MobiDB-lite"/>
    </source>
</evidence>
<dbReference type="PANTHER" id="PTHR45623:SF17">
    <property type="entry name" value="CHROMODOMAIN-HELICASE-DNA-BINDING PROTEIN 3-RELATED"/>
    <property type="match status" value="1"/>
</dbReference>
<dbReference type="PROSITE" id="PS51192">
    <property type="entry name" value="HELICASE_ATP_BIND_1"/>
    <property type="match status" value="1"/>
</dbReference>
<dbReference type="Pfam" id="PF00385">
    <property type="entry name" value="Chromo"/>
    <property type="match status" value="1"/>
</dbReference>
<accession>A0A2N9GH18</accession>
<feature type="domain" description="Helicase ATP-binding" evidence="8">
    <location>
        <begin position="99"/>
        <end position="285"/>
    </location>
</feature>
<protein>
    <recommendedName>
        <fullName evidence="10">Helicase ATP-binding domain-containing protein</fullName>
    </recommendedName>
</protein>
<feature type="transmembrane region" description="Helical" evidence="6">
    <location>
        <begin position="623"/>
        <end position="646"/>
    </location>
</feature>
<dbReference type="InterPro" id="IPR000953">
    <property type="entry name" value="Chromo/chromo_shadow_dom"/>
</dbReference>
<dbReference type="SMART" id="SM00487">
    <property type="entry name" value="DEXDc"/>
    <property type="match status" value="1"/>
</dbReference>
<dbReference type="PANTHER" id="PTHR45623">
    <property type="entry name" value="CHROMODOMAIN-HELICASE-DNA-BINDING PROTEIN 3-RELATED-RELATED"/>
    <property type="match status" value="1"/>
</dbReference>
<dbReference type="InterPro" id="IPR016197">
    <property type="entry name" value="Chromo-like_dom_sf"/>
</dbReference>
<feature type="compositionally biased region" description="Basic and acidic residues" evidence="5">
    <location>
        <begin position="58"/>
        <end position="70"/>
    </location>
</feature>
<dbReference type="InterPro" id="IPR027417">
    <property type="entry name" value="P-loop_NTPase"/>
</dbReference>
<dbReference type="GO" id="GO:0000785">
    <property type="term" value="C:chromatin"/>
    <property type="evidence" value="ECO:0007669"/>
    <property type="project" value="TreeGrafter"/>
</dbReference>
<evidence type="ECO:0000259" key="8">
    <source>
        <dbReference type="PROSITE" id="PS51192"/>
    </source>
</evidence>
<keyword evidence="6" id="KW-0812">Transmembrane</keyword>
<dbReference type="InterPro" id="IPR023780">
    <property type="entry name" value="Chromo_domain"/>
</dbReference>
<proteinExistence type="predicted"/>
<dbReference type="GO" id="GO:0003677">
    <property type="term" value="F:DNA binding"/>
    <property type="evidence" value="ECO:0007669"/>
    <property type="project" value="TreeGrafter"/>
</dbReference>
<keyword evidence="3" id="KW-0067">ATP-binding</keyword>
<dbReference type="EMBL" id="OIVN01001913">
    <property type="protein sequence ID" value="SPC98882.1"/>
    <property type="molecule type" value="Genomic_DNA"/>
</dbReference>
<dbReference type="InterPro" id="IPR000330">
    <property type="entry name" value="SNF2_N"/>
</dbReference>
<keyword evidence="6" id="KW-0472">Membrane</keyword>
<dbReference type="AlphaFoldDB" id="A0A2N9GH18"/>
<dbReference type="SUPFAM" id="SSF52540">
    <property type="entry name" value="P-loop containing nucleoside triphosphate hydrolases"/>
    <property type="match status" value="1"/>
</dbReference>
<feature type="transmembrane region" description="Helical" evidence="6">
    <location>
        <begin position="560"/>
        <end position="577"/>
    </location>
</feature>
<evidence type="ECO:0008006" key="10">
    <source>
        <dbReference type="Google" id="ProtNLM"/>
    </source>
</evidence>
<dbReference type="Gene3D" id="3.40.50.10810">
    <property type="entry name" value="Tandem AAA-ATPase domain"/>
    <property type="match status" value="1"/>
</dbReference>
<dbReference type="GO" id="GO:0005634">
    <property type="term" value="C:nucleus"/>
    <property type="evidence" value="ECO:0007669"/>
    <property type="project" value="UniProtKB-SubCell"/>
</dbReference>
<feature type="region of interest" description="Disordered" evidence="5">
    <location>
        <begin position="44"/>
        <end position="70"/>
    </location>
</feature>
<dbReference type="GO" id="GO:0005524">
    <property type="term" value="F:ATP binding"/>
    <property type="evidence" value="ECO:0007669"/>
    <property type="project" value="UniProtKB-KW"/>
</dbReference>
<feature type="transmembrane region" description="Helical" evidence="6">
    <location>
        <begin position="589"/>
        <end position="608"/>
    </location>
</feature>
<evidence type="ECO:0000259" key="7">
    <source>
        <dbReference type="PROSITE" id="PS50013"/>
    </source>
</evidence>
<dbReference type="InterPro" id="IPR038718">
    <property type="entry name" value="SNF2-like_sf"/>
</dbReference>
<keyword evidence="6" id="KW-1133">Transmembrane helix</keyword>
<evidence type="ECO:0000256" key="4">
    <source>
        <dbReference type="ARBA" id="ARBA00023242"/>
    </source>
</evidence>
<feature type="domain" description="Chromo" evidence="7">
    <location>
        <begin position="1"/>
        <end position="42"/>
    </location>
</feature>
<dbReference type="GO" id="GO:0042393">
    <property type="term" value="F:histone binding"/>
    <property type="evidence" value="ECO:0007669"/>
    <property type="project" value="TreeGrafter"/>
</dbReference>
<reference evidence="9" key="1">
    <citation type="submission" date="2018-02" db="EMBL/GenBank/DDBJ databases">
        <authorList>
            <person name="Cohen D.B."/>
            <person name="Kent A.D."/>
        </authorList>
    </citation>
    <scope>NUCLEOTIDE SEQUENCE</scope>
</reference>
<dbReference type="GO" id="GO:0003682">
    <property type="term" value="F:chromatin binding"/>
    <property type="evidence" value="ECO:0007669"/>
    <property type="project" value="TreeGrafter"/>
</dbReference>
<evidence type="ECO:0000256" key="2">
    <source>
        <dbReference type="ARBA" id="ARBA00022741"/>
    </source>
</evidence>
<name>A0A2N9GH18_FAGSY</name>
<dbReference type="Gene3D" id="2.40.50.40">
    <property type="match status" value="1"/>
</dbReference>
<keyword evidence="4" id="KW-0539">Nucleus</keyword>
<dbReference type="GO" id="GO:0016887">
    <property type="term" value="F:ATP hydrolysis activity"/>
    <property type="evidence" value="ECO:0007669"/>
    <property type="project" value="TreeGrafter"/>
</dbReference>
<gene>
    <name evidence="9" type="ORF">FSB_LOCUS26764</name>
</gene>
<sequence length="773" mass="90033">MKGDDDEKEYLVKWKELSYDECYWEFESDISAFQPEIERFNKIQSRHSKLSSSKQKSIPKDAMESRKKQKEFQQYEHSPDFLSGGTLHPYQLEGLNFLRFSWSKQTHVILADEMGLGKTIQSIAFLASLFEENPSPHLVVAPLSTLRNWEREFATWAPQMNVVMYVGSSQARTVIREYEFYFPKNHKKIKKKKSGQVVSESKQDRIKFDVLLTSYEMINLDSTSLKPIKWDCMIVDEGHRLKNKDSKLFSSLKQYSTRHRVLLTGTPLQNNLDELFMLMHFLDAGKTYHRKVSHWTLPPLMCFALDAIWIWELRVMMVRSTHPNLSMSAAKRRRRWGNRRQHRHLPKLPRWASSDVDNIVLTPLDHPNTFSDPKGHPVGLANIHKLYYDINKVEVEGIQHTEKQVVKESIVGFYRHIYSKSEGWSARVENPPLLSLNKTNVVWLEREFTIEEILETLHDMDGDKALGLDGFTIAFFKHGWNTVEGDAPQVFQEGFNHWGALTYLTGFADILGCKVGALPMSYLGLPYRKCGKTTSGVEEVVSIQRWKDDLNQEHVIFHSYLLYVIVYIANFLAHYLLMWSTSWRNFKAFFYGEACGGLVVRLDWWQWVHGGLGEFWLIWVGSWLFWVLIVAMLCGFALICCGTFFLDLYALAIDKEASVSSYIVPLSWEGRHWRPQFTRDFQDWELESVHGFFELLYAYMLSSSDHDRTVWMPSKKGVFDVLSYYNAMWYSTGIIFPWKSTWITKVPCRVVFFVLKTVLGKILTVDNLGGVTI</sequence>
<evidence type="ECO:0000313" key="9">
    <source>
        <dbReference type="EMBL" id="SPC98882.1"/>
    </source>
</evidence>
<dbReference type="SUPFAM" id="SSF54160">
    <property type="entry name" value="Chromo domain-like"/>
    <property type="match status" value="1"/>
</dbReference>
<evidence type="ECO:0000256" key="6">
    <source>
        <dbReference type="SAM" id="Phobius"/>
    </source>
</evidence>
<comment type="subcellular location">
    <subcellularLocation>
        <location evidence="1">Nucleus</location>
    </subcellularLocation>
</comment>
<evidence type="ECO:0000256" key="1">
    <source>
        <dbReference type="ARBA" id="ARBA00004123"/>
    </source>
</evidence>
<dbReference type="PROSITE" id="PS50013">
    <property type="entry name" value="CHROMO_2"/>
    <property type="match status" value="1"/>
</dbReference>
<dbReference type="InterPro" id="IPR014001">
    <property type="entry name" value="Helicase_ATP-bd"/>
</dbReference>
<evidence type="ECO:0000256" key="3">
    <source>
        <dbReference type="ARBA" id="ARBA00022840"/>
    </source>
</evidence>